<feature type="compositionally biased region" description="Basic and acidic residues" evidence="3">
    <location>
        <begin position="8"/>
        <end position="20"/>
    </location>
</feature>
<feature type="region of interest" description="Disordered" evidence="3">
    <location>
        <begin position="591"/>
        <end position="661"/>
    </location>
</feature>
<protein>
    <submittedName>
        <fullName evidence="7">Uncharacterized protein LOC111133354 isoform X1</fullName>
    </submittedName>
</protein>
<dbReference type="PANTHER" id="PTHR15832:SF2">
    <property type="entry name" value="SH2 DOMAIN-CONTAINING PROTEIN"/>
    <property type="match status" value="1"/>
</dbReference>
<feature type="compositionally biased region" description="Basic and acidic residues" evidence="3">
    <location>
        <begin position="781"/>
        <end position="797"/>
    </location>
</feature>
<dbReference type="InterPro" id="IPR000980">
    <property type="entry name" value="SH2"/>
</dbReference>
<dbReference type="GeneID" id="111133354"/>
<dbReference type="PRINTS" id="PR00401">
    <property type="entry name" value="SH2DOMAIN"/>
</dbReference>
<feature type="region of interest" description="Disordered" evidence="3">
    <location>
        <begin position="451"/>
        <end position="474"/>
    </location>
</feature>
<dbReference type="PROSITE" id="PS01179">
    <property type="entry name" value="PID"/>
    <property type="match status" value="1"/>
</dbReference>
<feature type="compositionally biased region" description="Polar residues" evidence="3">
    <location>
        <begin position="497"/>
        <end position="522"/>
    </location>
</feature>
<dbReference type="PROSITE" id="PS50001">
    <property type="entry name" value="SH2"/>
    <property type="match status" value="1"/>
</dbReference>
<feature type="compositionally biased region" description="Low complexity" evidence="3">
    <location>
        <begin position="326"/>
        <end position="339"/>
    </location>
</feature>
<sequence>MYLMRTKKQLEQEENKELQEKRERLLEKQFAEVGRTPDTAAATNAGKSPTKKNVQSSPKEFKIDDLPDGACFRPKSVLQSDGKGETAIKPVEYIGSFSVTGADPNERAENVQKQLEQMRNSPKSKKVLLVISLSGIKVCSSNGESVYMAHALKRISYATCDPDFCQFSFLAREPKANLSMQFCHAFMTSSKEEAEELNAIVGNAFKMAYAQEREKQPTFNELIEQQLIQQKAKFQEYQEQAQKVFQQKLNEIATPTPYSEKAMQHMEMRRQSSSDDSQPPDKDPAGTKNKIWFSLQRSPTKAKHAVDKVKHRSPVVEVSALAPIRSESPSRSNSRPNSEAVNNNARLSDPTGAAFKRNSTPITSNSPLSILRGSIDTSGTPGRNKGSPVTALKDAIDRGYLTNGNVNPTESTGSQGGEGQDPEGYLRPQNNNKGEEKRKISTNMVNRPLPAIPAQINGHAPTQNGHRDYSPKHMMNRNSRCLSELDSSPKHERMQSPRHNGSPQHNGLTNSPQKHKNWSSVDDNVLIPEVRRRDRLNDSPRRKPVRPMSEVFTDNKSSASNYYGARENQFEVSSYMYSRGQMQFHIHDSHIHTSHSQGQISGQQCRGQGQGTRRRGDEARSNQKVILRYQNDSPFQETGSYENPQAEEAPGSQPKTPGLESLMGLDRSHIEDETLRHSSWYQAGIPREIALEILQQEEIGSFIVRDSSTHPGCYALSVRVPKFENPTGISHYLILKTQRGVKLKGLEKEWSDLLALVTHHTVMSEMLPCTLRLPHKSKNPAYKDSEDGKKEDDPDYQRLSDFTSMMAALKN</sequence>
<feature type="region of interest" description="Disordered" evidence="3">
    <location>
        <begin position="777"/>
        <end position="797"/>
    </location>
</feature>
<evidence type="ECO:0000256" key="2">
    <source>
        <dbReference type="PROSITE-ProRule" id="PRU00191"/>
    </source>
</evidence>
<dbReference type="InterPro" id="IPR036860">
    <property type="entry name" value="SH2_dom_sf"/>
</dbReference>
<dbReference type="Gene3D" id="2.30.29.30">
    <property type="entry name" value="Pleckstrin-homology domain (PH domain)/Phosphotyrosine-binding domain (PTB)"/>
    <property type="match status" value="1"/>
</dbReference>
<feature type="compositionally biased region" description="Low complexity" evidence="3">
    <location>
        <begin position="594"/>
        <end position="607"/>
    </location>
</feature>
<dbReference type="RefSeq" id="XP_022337390.1">
    <property type="nucleotide sequence ID" value="XM_022481682.1"/>
</dbReference>
<feature type="compositionally biased region" description="Polar residues" evidence="3">
    <location>
        <begin position="41"/>
        <end position="58"/>
    </location>
</feature>
<feature type="domain" description="SH2" evidence="5">
    <location>
        <begin position="680"/>
        <end position="775"/>
    </location>
</feature>
<dbReference type="AlphaFoldDB" id="A0A8B8EB95"/>
<keyword evidence="1 2" id="KW-0727">SH2 domain</keyword>
<dbReference type="SMART" id="SM00462">
    <property type="entry name" value="PTB"/>
    <property type="match status" value="1"/>
</dbReference>
<dbReference type="Proteomes" id="UP000694844">
    <property type="component" value="Chromosome 5"/>
</dbReference>
<accession>A0A8B8EB95</accession>
<dbReference type="InterPro" id="IPR011993">
    <property type="entry name" value="PH-like_dom_sf"/>
</dbReference>
<feature type="region of interest" description="Disordered" evidence="3">
    <location>
        <begin position="263"/>
        <end position="437"/>
    </location>
</feature>
<dbReference type="InterPro" id="IPR006020">
    <property type="entry name" value="PTB/PI_dom"/>
</dbReference>
<dbReference type="Pfam" id="PF00017">
    <property type="entry name" value="SH2"/>
    <property type="match status" value="1"/>
</dbReference>
<organism evidence="6 7">
    <name type="scientific">Crassostrea virginica</name>
    <name type="common">Eastern oyster</name>
    <dbReference type="NCBI Taxonomy" id="6565"/>
    <lineage>
        <taxon>Eukaryota</taxon>
        <taxon>Metazoa</taxon>
        <taxon>Spiralia</taxon>
        <taxon>Lophotrochozoa</taxon>
        <taxon>Mollusca</taxon>
        <taxon>Bivalvia</taxon>
        <taxon>Autobranchia</taxon>
        <taxon>Pteriomorphia</taxon>
        <taxon>Ostreida</taxon>
        <taxon>Ostreoidea</taxon>
        <taxon>Ostreidae</taxon>
        <taxon>Crassostrea</taxon>
    </lineage>
</organism>
<evidence type="ECO:0000313" key="6">
    <source>
        <dbReference type="Proteomes" id="UP000694844"/>
    </source>
</evidence>
<feature type="compositionally biased region" description="Polar residues" evidence="3">
    <location>
        <begin position="357"/>
        <end position="368"/>
    </location>
</feature>
<evidence type="ECO:0000259" key="5">
    <source>
        <dbReference type="PROSITE" id="PS50001"/>
    </source>
</evidence>
<evidence type="ECO:0000313" key="7">
    <source>
        <dbReference type="RefSeq" id="XP_022337390.1"/>
    </source>
</evidence>
<dbReference type="Gene3D" id="3.30.505.10">
    <property type="entry name" value="SH2 domain"/>
    <property type="match status" value="1"/>
</dbReference>
<evidence type="ECO:0000256" key="1">
    <source>
        <dbReference type="ARBA" id="ARBA00022999"/>
    </source>
</evidence>
<dbReference type="CDD" id="cd13157">
    <property type="entry name" value="PTB_tensin-related"/>
    <property type="match status" value="1"/>
</dbReference>
<proteinExistence type="predicted"/>
<evidence type="ECO:0000256" key="3">
    <source>
        <dbReference type="SAM" id="MobiDB-lite"/>
    </source>
</evidence>
<dbReference type="KEGG" id="cvn:111133354"/>
<dbReference type="Pfam" id="PF00640">
    <property type="entry name" value="PID"/>
    <property type="match status" value="1"/>
</dbReference>
<feature type="region of interest" description="Disordered" evidence="3">
    <location>
        <begin position="30"/>
        <end position="65"/>
    </location>
</feature>
<name>A0A8B8EB95_CRAVI</name>
<feature type="compositionally biased region" description="Polar residues" evidence="3">
    <location>
        <begin position="630"/>
        <end position="643"/>
    </location>
</feature>
<feature type="region of interest" description="Disordered" evidence="3">
    <location>
        <begin position="486"/>
        <end position="524"/>
    </location>
</feature>
<dbReference type="SMART" id="SM00252">
    <property type="entry name" value="SH2"/>
    <property type="match status" value="1"/>
</dbReference>
<reference evidence="7" key="1">
    <citation type="submission" date="2025-08" db="UniProtKB">
        <authorList>
            <consortium name="RefSeq"/>
        </authorList>
    </citation>
    <scope>IDENTIFICATION</scope>
    <source>
        <tissue evidence="7">Whole sample</tissue>
    </source>
</reference>
<dbReference type="PANTHER" id="PTHR15832">
    <property type="entry name" value="SHC (SRC HOMOLOGY DOMAIN C-TERMINAL) ADAPTOR HOMOLOG"/>
    <property type="match status" value="1"/>
</dbReference>
<evidence type="ECO:0000259" key="4">
    <source>
        <dbReference type="PROSITE" id="PS01179"/>
    </source>
</evidence>
<dbReference type="OrthoDB" id="10013007at2759"/>
<dbReference type="SUPFAM" id="SSF50729">
    <property type="entry name" value="PH domain-like"/>
    <property type="match status" value="1"/>
</dbReference>
<feature type="domain" description="PID" evidence="4">
    <location>
        <begin position="91"/>
        <end position="217"/>
    </location>
</feature>
<feature type="compositionally biased region" description="Basic and acidic residues" evidence="3">
    <location>
        <begin position="263"/>
        <end position="285"/>
    </location>
</feature>
<feature type="region of interest" description="Disordered" evidence="3">
    <location>
        <begin position="1"/>
        <end position="20"/>
    </location>
</feature>
<dbReference type="SUPFAM" id="SSF55550">
    <property type="entry name" value="SH2 domain"/>
    <property type="match status" value="1"/>
</dbReference>
<keyword evidence="6" id="KW-1185">Reference proteome</keyword>
<feature type="compositionally biased region" description="Polar residues" evidence="3">
    <location>
        <begin position="402"/>
        <end position="413"/>
    </location>
</feature>
<gene>
    <name evidence="7" type="primary">LOC111133354</name>
</gene>